<dbReference type="InterPro" id="IPR004242">
    <property type="entry name" value="Transposase_21"/>
</dbReference>
<sequence length="514" mass="59460">MYNKYLLERTGLTPEFQDGVKTFIEWAKESVAEYFETATVPLVSEEPTPTAHVEANNDPHWSDEQHMDWVQRMVFDAAGPSYFFSSDDAVPDMVQADPRVGPKPVESPYVVLRYLPLTPRLQRLCSSRATVEHMMWNATHQTEERSMRHPSDVKPWKHFDQMYPLFAEESHNVRLGLCTDGFTPHGQYGSTYSCCSVIITPYNFPLNVRPCYGQRIHHAGGVDVDYERPTRLWDGFWMEYPRVMGCLVCMDDIRAFHLQHGRKACYFDCHRQFFPKQHPYRRNKKAFTKNCVENKVARPRLSGNQLLDWLQTLALQLKCCCLHLKAMDIKGKTKENLNAHQDLNSICNRPELELDERRPNVMLKTAYTLSKEHKRRVCEWIKGLQFPDGYASYLARCVDIAELRMHGMKSHDYHVFMQKLIPIAFREMLPKDVWSALIEVSLLFQSICSTTLNVHKLHELENSVSIILCNLEKIFPPAFFDSMEYLIVHLPYEARVGGQCNTGGCPHLKGSCAS</sequence>
<feature type="domain" description="DUF4218" evidence="1">
    <location>
        <begin position="447"/>
        <end position="499"/>
    </location>
</feature>
<comment type="caution">
    <text evidence="2">The sequence shown here is derived from an EMBL/GenBank/DDBJ whole genome shotgun (WGS) entry which is preliminary data.</text>
</comment>
<accession>A0AAW2JNI6</accession>
<evidence type="ECO:0000259" key="1">
    <source>
        <dbReference type="Pfam" id="PF13960"/>
    </source>
</evidence>
<evidence type="ECO:0000313" key="2">
    <source>
        <dbReference type="EMBL" id="KAL0295226.1"/>
    </source>
</evidence>
<gene>
    <name evidence="2" type="ORF">Sradi_6846000</name>
</gene>
<reference evidence="2" key="2">
    <citation type="journal article" date="2024" name="Plant">
        <title>Genomic evolution and insights into agronomic trait innovations of Sesamum species.</title>
        <authorList>
            <person name="Miao H."/>
            <person name="Wang L."/>
            <person name="Qu L."/>
            <person name="Liu H."/>
            <person name="Sun Y."/>
            <person name="Le M."/>
            <person name="Wang Q."/>
            <person name="Wei S."/>
            <person name="Zheng Y."/>
            <person name="Lin W."/>
            <person name="Duan Y."/>
            <person name="Cao H."/>
            <person name="Xiong S."/>
            <person name="Wang X."/>
            <person name="Wei L."/>
            <person name="Li C."/>
            <person name="Ma Q."/>
            <person name="Ju M."/>
            <person name="Zhao R."/>
            <person name="Li G."/>
            <person name="Mu C."/>
            <person name="Tian Q."/>
            <person name="Mei H."/>
            <person name="Zhang T."/>
            <person name="Gao T."/>
            <person name="Zhang H."/>
        </authorList>
    </citation>
    <scope>NUCLEOTIDE SEQUENCE</scope>
    <source>
        <strain evidence="2">G02</strain>
    </source>
</reference>
<protein>
    <recommendedName>
        <fullName evidence="1">DUF4218 domain-containing protein</fullName>
    </recommendedName>
</protein>
<dbReference type="AlphaFoldDB" id="A0AAW2JNI6"/>
<proteinExistence type="predicted"/>
<dbReference type="PANTHER" id="PTHR10775">
    <property type="entry name" value="OS08G0208400 PROTEIN"/>
    <property type="match status" value="1"/>
</dbReference>
<dbReference type="Pfam" id="PF13960">
    <property type="entry name" value="DUF4218"/>
    <property type="match status" value="1"/>
</dbReference>
<dbReference type="PANTHER" id="PTHR10775:SF183">
    <property type="entry name" value="TRANSPOSON, EN_SPM-LIKE, TRANSPOSASE-ASSOCIATED DOMAIN PROTEIN-RELATED"/>
    <property type="match status" value="1"/>
</dbReference>
<organism evidence="2">
    <name type="scientific">Sesamum radiatum</name>
    <name type="common">Black benniseed</name>
    <dbReference type="NCBI Taxonomy" id="300843"/>
    <lineage>
        <taxon>Eukaryota</taxon>
        <taxon>Viridiplantae</taxon>
        <taxon>Streptophyta</taxon>
        <taxon>Embryophyta</taxon>
        <taxon>Tracheophyta</taxon>
        <taxon>Spermatophyta</taxon>
        <taxon>Magnoliopsida</taxon>
        <taxon>eudicotyledons</taxon>
        <taxon>Gunneridae</taxon>
        <taxon>Pentapetalae</taxon>
        <taxon>asterids</taxon>
        <taxon>lamiids</taxon>
        <taxon>Lamiales</taxon>
        <taxon>Pedaliaceae</taxon>
        <taxon>Sesamum</taxon>
    </lineage>
</organism>
<dbReference type="EMBL" id="JACGWJ010000071">
    <property type="protein sequence ID" value="KAL0295226.1"/>
    <property type="molecule type" value="Genomic_DNA"/>
</dbReference>
<dbReference type="InterPro" id="IPR025452">
    <property type="entry name" value="DUF4218"/>
</dbReference>
<dbReference type="Pfam" id="PF02992">
    <property type="entry name" value="Transposase_21"/>
    <property type="match status" value="2"/>
</dbReference>
<reference evidence="2" key="1">
    <citation type="submission" date="2020-06" db="EMBL/GenBank/DDBJ databases">
        <authorList>
            <person name="Li T."/>
            <person name="Hu X."/>
            <person name="Zhang T."/>
            <person name="Song X."/>
            <person name="Zhang H."/>
            <person name="Dai N."/>
            <person name="Sheng W."/>
            <person name="Hou X."/>
            <person name="Wei L."/>
        </authorList>
    </citation>
    <scope>NUCLEOTIDE SEQUENCE</scope>
    <source>
        <strain evidence="2">G02</strain>
        <tissue evidence="2">Leaf</tissue>
    </source>
</reference>
<name>A0AAW2JNI6_SESRA</name>